<dbReference type="EC" id="2.4.2.-" evidence="6"/>
<dbReference type="PROSITE" id="PS51154">
    <property type="entry name" value="MACRO"/>
    <property type="match status" value="1"/>
</dbReference>
<accession>A0ABY7DDJ8</accession>
<keyword evidence="4 6" id="KW-0520">NAD</keyword>
<dbReference type="EMBL" id="CP111013">
    <property type="protein sequence ID" value="WAQ95722.1"/>
    <property type="molecule type" value="Genomic_DNA"/>
</dbReference>
<dbReference type="SUPFAM" id="SSF52949">
    <property type="entry name" value="Macro domain-like"/>
    <property type="match status" value="3"/>
</dbReference>
<dbReference type="Pfam" id="PF02825">
    <property type="entry name" value="WWE"/>
    <property type="match status" value="1"/>
</dbReference>
<proteinExistence type="predicted"/>
<evidence type="ECO:0000259" key="9">
    <source>
        <dbReference type="PROSITE" id="PS51059"/>
    </source>
</evidence>
<dbReference type="Gene3D" id="3.30.720.50">
    <property type="match status" value="1"/>
</dbReference>
<dbReference type="InterPro" id="IPR052056">
    <property type="entry name" value="Mono-ARTD/PARP"/>
</dbReference>
<feature type="compositionally biased region" description="Polar residues" evidence="7">
    <location>
        <begin position="82"/>
        <end position="106"/>
    </location>
</feature>
<dbReference type="Gene3D" id="3.40.220.10">
    <property type="entry name" value="Leucine Aminopeptidase, subunit E, domain 1"/>
    <property type="match status" value="2"/>
</dbReference>
<feature type="domain" description="WWE" evidence="8">
    <location>
        <begin position="1603"/>
        <end position="1687"/>
    </location>
</feature>
<dbReference type="PANTHER" id="PTHR14453:SF67">
    <property type="entry name" value="POLY [ADP-RIBOSE] POLYMERASE"/>
    <property type="match status" value="1"/>
</dbReference>
<dbReference type="InterPro" id="IPR012677">
    <property type="entry name" value="Nucleotide-bd_a/b_plait_sf"/>
</dbReference>
<protein>
    <recommendedName>
        <fullName evidence="6">Poly [ADP-ribose] polymerase</fullName>
        <shortName evidence="6">PARP</shortName>
        <ecNumber evidence="6">2.4.2.-</ecNumber>
    </recommendedName>
</protein>
<feature type="domain" description="Macro" evidence="10">
    <location>
        <begin position="1015"/>
        <end position="1202"/>
    </location>
</feature>
<feature type="compositionally biased region" description="Basic and acidic residues" evidence="7">
    <location>
        <begin position="142"/>
        <end position="154"/>
    </location>
</feature>
<sequence>MTDENPPPLPPRVRHIPGHTDHNIQQQEMQLWPHLSLSQAQPAPGVQAVPVGIGFNSRPQQQIWQEPSSAFSQRGWQPFPQAHTQQSPQESQELNPQVVRSQPQNWPTGEMNPIQLQQLQHLLMLQQQQQQAMQMQQQQQHHPQDQGLHHLDPIGHHEDRQQEKFAKSPSPQIEENRNSPAVGRHFMHNVTSPQQQVWQPVMHQYDLSHGDPQQSQAFQHTPVSHHQPLFAQQQYVHHQPVWQHHTPYSQNIPTASKPQNFNPNPSMSPYSQNLSSPNMVSKGLQGLYGSQPTTPRYPSPIKDRAPGPSPTLNQFRASSPGAVMRNHTPQGVVINNVYQRNVPPPPQGMNVHVVENVELNMFVQGLNPRTRPDSIQNYFEAVGKPACVKEQILFNMEHTEALIVFQQKPDMMKLKQNVKTRKLDGFNLEICDVPPPRCIVVSSESPIRSTEAVMLYFEREQIGGGPLKKGKMDETEDGCLLLEFEDPRVVQRLCSIQRTHKVDGVFLRISPYYQCENGAIWDMNMHVVPVPKPVNIQILPDQLEFVKKYSQPQFTSRLRDKYADVSFSKDHVTVKCMLRQAMPQYRQLAKGWDSAVQEAVANFLAENIDQTDIRVPENIWDKICDFLNSGRQELKDMLIKPNRERKSLKLVGFKKKENVKNAQKIIEEQVETFSRAARRKTETRKVKSAEHLAILDFQESFQNICKKFTDLVIHVEENEVTIEGDPADIPNAFIDIYAECDNVEPITYKHGKSREWVQFVKKESTRSYIEKKLEESKIKGCYTVNGTEISVFVPSATKSDDIRDVIVKSVLEESVAVEQSSRDLLNSEVWGDFLIDLKSRVKDTVDVFTKKLETVVVLGLDNSVPSVVKQIEEFLYAKTEKAVTVQCDSVKMDFISECWTEQDFKEIEQHNVVVKKKANGIELTGLSDNLIAGKQKLDAKLKKMCNKKHTLRKIGIHSVLRTAKLSGTITSLEKECKCVVRLPAALEEDTTYMLSDYEVVEPEFIAGDLNALSSGPKYFQTKKLKIKIQLSQKELHQIKTDIIVCSASRNLNLRSGAASYALVKAGGSQVQDDLTRMYPEGIKDGELAIVDGGKLHCDKIYLSSLPAWKEASGNGGKVFRDFMRECLRKADRHSKKSVAFVSMGTGGYLGYPHEVVASIMYGALVEFDKCYPKSSLREVWFALYSKDTETIKAFEDHERMRLYGTASLGNLSTDFVNGKIKIDLVDALLCSVSSDMNLTRSPICKSLVQNGGNSLQSLIDILQQVFQLANLKNLRSLAIPALGTGYLNYPKTIAARCMYDAVLDWAAKNPKASLKSVRFVMYNKDTEAQQAYRICHLRCQGREARLQRHFLGDGTVMATPNSGTKYRMVKDGCVLGPIQLNVSIGDILTTKAEAIVNGVGSGFEMNGAIAQALLKKCPNILPECQQKSSGPKQFTSESIAECLFTAIDDFLSSHPNTSLTEVRLLVHISKISSQPGILSALQGKTSAANAQSSLLGQAVKEKLVDSVLVMLYSDSMDNIDRCIKALEDKIGLGYSKKTVTADMDVIKGMSDSEIDNMVDPRILVDVKFDKNSGIFTLNGPSNQVSAAIDCIHNKMRQYKRQESTQELAKLLYSRIQWHWLCEDRTAQETKEKAYSELPNYAIEMAYKDNKDTVELTSKDGKVYIIDFKKLVEYQKLNKGDTVHVVRKDVLKAEQVQLPTSWMTMSNNENVKKVALPRGKEYSEVEREFIQQARNGAYSGKNKNSQNIQVVKIERIQNRLLYKQYMAKKKQMEQKLGSGTKIERKVWHGTTADVIPSIINNGFNRSYCGLHGTWYGQGVYFAADASYSCQSYLQGGKHSHMFLAKVLAGKFCKGKPEMRVLPAINPAKPEDVYDSAVDDTNKPMEFVIFHDTQAYPEYLITFM</sequence>
<name>A0ABY7DDJ8_MYAAR</name>
<dbReference type="SMART" id="SM00506">
    <property type="entry name" value="A1pp"/>
    <property type="match status" value="1"/>
</dbReference>
<keyword evidence="3 6" id="KW-0808">Transferase</keyword>
<feature type="domain" description="PARP catalytic" evidence="9">
    <location>
        <begin position="1697"/>
        <end position="1902"/>
    </location>
</feature>
<organism evidence="11 12">
    <name type="scientific">Mya arenaria</name>
    <name type="common">Soft-shell clam</name>
    <dbReference type="NCBI Taxonomy" id="6604"/>
    <lineage>
        <taxon>Eukaryota</taxon>
        <taxon>Metazoa</taxon>
        <taxon>Spiralia</taxon>
        <taxon>Lophotrochozoa</taxon>
        <taxon>Mollusca</taxon>
        <taxon>Bivalvia</taxon>
        <taxon>Autobranchia</taxon>
        <taxon>Heteroconchia</taxon>
        <taxon>Euheterodonta</taxon>
        <taxon>Imparidentia</taxon>
        <taxon>Neoheterodontei</taxon>
        <taxon>Myida</taxon>
        <taxon>Myoidea</taxon>
        <taxon>Myidae</taxon>
        <taxon>Mya</taxon>
    </lineage>
</organism>
<keyword evidence="5" id="KW-0539">Nucleus</keyword>
<dbReference type="CDD" id="cd01439">
    <property type="entry name" value="TCCD_inducible_PARP_like"/>
    <property type="match status" value="1"/>
</dbReference>
<dbReference type="PROSITE" id="PS51059">
    <property type="entry name" value="PARP_CATALYTIC"/>
    <property type="match status" value="1"/>
</dbReference>
<evidence type="ECO:0000259" key="8">
    <source>
        <dbReference type="PROSITE" id="PS50918"/>
    </source>
</evidence>
<dbReference type="SUPFAM" id="SSF56399">
    <property type="entry name" value="ADP-ribosylation"/>
    <property type="match status" value="1"/>
</dbReference>
<evidence type="ECO:0000259" key="10">
    <source>
        <dbReference type="PROSITE" id="PS51154"/>
    </source>
</evidence>
<gene>
    <name evidence="11" type="ORF">MAR_028412</name>
</gene>
<evidence type="ECO:0000256" key="5">
    <source>
        <dbReference type="ARBA" id="ARBA00023242"/>
    </source>
</evidence>
<feature type="region of interest" description="Disordered" evidence="7">
    <location>
        <begin position="63"/>
        <end position="106"/>
    </location>
</feature>
<dbReference type="SUPFAM" id="SSF54928">
    <property type="entry name" value="RNA-binding domain, RBD"/>
    <property type="match status" value="1"/>
</dbReference>
<dbReference type="InterPro" id="IPR043472">
    <property type="entry name" value="Macro_dom-like"/>
</dbReference>
<keyword evidence="2 6" id="KW-0328">Glycosyltransferase</keyword>
<reference evidence="11" key="1">
    <citation type="submission" date="2022-11" db="EMBL/GenBank/DDBJ databases">
        <title>Centuries of genome instability and evolution in soft-shell clam transmissible cancer (bioRxiv).</title>
        <authorList>
            <person name="Hart S.F.M."/>
            <person name="Yonemitsu M.A."/>
            <person name="Giersch R.M."/>
            <person name="Beal B.F."/>
            <person name="Arriagada G."/>
            <person name="Davis B.W."/>
            <person name="Ostrander E.A."/>
            <person name="Goff S.P."/>
            <person name="Metzger M.J."/>
        </authorList>
    </citation>
    <scope>NUCLEOTIDE SEQUENCE</scope>
    <source>
        <strain evidence="11">MELC-2E11</strain>
        <tissue evidence="11">Siphon/mantle</tissue>
    </source>
</reference>
<dbReference type="Proteomes" id="UP001164746">
    <property type="component" value="Chromosome 2"/>
</dbReference>
<dbReference type="InterPro" id="IPR012317">
    <property type="entry name" value="Poly(ADP-ribose)pol_cat_dom"/>
</dbReference>
<dbReference type="Gene3D" id="3.90.228.10">
    <property type="match status" value="1"/>
</dbReference>
<dbReference type="SUPFAM" id="SSF117839">
    <property type="entry name" value="WWE domain"/>
    <property type="match status" value="1"/>
</dbReference>
<feature type="region of interest" description="Disordered" evidence="7">
    <location>
        <begin position="252"/>
        <end position="309"/>
    </location>
</feature>
<evidence type="ECO:0000313" key="12">
    <source>
        <dbReference type="Proteomes" id="UP001164746"/>
    </source>
</evidence>
<feature type="region of interest" description="Disordered" evidence="7">
    <location>
        <begin position="159"/>
        <end position="178"/>
    </location>
</feature>
<dbReference type="InterPro" id="IPR004170">
    <property type="entry name" value="WWE_dom"/>
</dbReference>
<evidence type="ECO:0000313" key="11">
    <source>
        <dbReference type="EMBL" id="WAQ95722.1"/>
    </source>
</evidence>
<dbReference type="Pfam" id="PF00644">
    <property type="entry name" value="PARP"/>
    <property type="match status" value="1"/>
</dbReference>
<comment type="subcellular location">
    <subcellularLocation>
        <location evidence="1">Nucleus</location>
    </subcellularLocation>
</comment>
<dbReference type="Pfam" id="PF23085">
    <property type="entry name" value="RRM_PARP14_3"/>
    <property type="match status" value="1"/>
</dbReference>
<feature type="compositionally biased region" description="Polar residues" evidence="7">
    <location>
        <begin position="252"/>
        <end position="279"/>
    </location>
</feature>
<feature type="compositionally biased region" description="Polar residues" evidence="7">
    <location>
        <begin position="63"/>
        <end position="75"/>
    </location>
</feature>
<keyword evidence="12" id="KW-1185">Reference proteome</keyword>
<evidence type="ECO:0000256" key="2">
    <source>
        <dbReference type="ARBA" id="ARBA00022676"/>
    </source>
</evidence>
<dbReference type="PANTHER" id="PTHR14453">
    <property type="entry name" value="PARP/ZINC FINGER CCCH TYPE DOMAIN CONTAINING PROTEIN"/>
    <property type="match status" value="1"/>
</dbReference>
<evidence type="ECO:0000256" key="1">
    <source>
        <dbReference type="ARBA" id="ARBA00004123"/>
    </source>
</evidence>
<dbReference type="InterPro" id="IPR035979">
    <property type="entry name" value="RBD_domain_sf"/>
</dbReference>
<evidence type="ECO:0000256" key="6">
    <source>
        <dbReference type="RuleBase" id="RU362114"/>
    </source>
</evidence>
<evidence type="ECO:0000256" key="4">
    <source>
        <dbReference type="ARBA" id="ARBA00023027"/>
    </source>
</evidence>
<dbReference type="InterPro" id="IPR037197">
    <property type="entry name" value="WWE_dom_sf"/>
</dbReference>
<dbReference type="InterPro" id="IPR002589">
    <property type="entry name" value="Macro_dom"/>
</dbReference>
<feature type="region of interest" description="Disordered" evidence="7">
    <location>
        <begin position="130"/>
        <end position="154"/>
    </location>
</feature>
<evidence type="ECO:0000256" key="7">
    <source>
        <dbReference type="SAM" id="MobiDB-lite"/>
    </source>
</evidence>
<dbReference type="Gene3D" id="3.30.70.330">
    <property type="match status" value="1"/>
</dbReference>
<evidence type="ECO:0000256" key="3">
    <source>
        <dbReference type="ARBA" id="ARBA00022679"/>
    </source>
</evidence>
<dbReference type="Pfam" id="PF01661">
    <property type="entry name" value="Macro"/>
    <property type="match status" value="1"/>
</dbReference>
<dbReference type="PROSITE" id="PS50918">
    <property type="entry name" value="WWE"/>
    <property type="match status" value="1"/>
</dbReference>
<feature type="compositionally biased region" description="Low complexity" evidence="7">
    <location>
        <begin position="130"/>
        <end position="141"/>
    </location>
</feature>